<dbReference type="GO" id="GO:0005737">
    <property type="term" value="C:cytoplasm"/>
    <property type="evidence" value="ECO:0007669"/>
    <property type="project" value="TreeGrafter"/>
</dbReference>
<dbReference type="AlphaFoldDB" id="A0A3Q3WS89"/>
<dbReference type="Gene3D" id="2.30.29.30">
    <property type="entry name" value="Pleckstrin-homology domain (PH domain)/Phosphotyrosine-binding domain (PTB)"/>
    <property type="match status" value="2"/>
</dbReference>
<keyword evidence="1" id="KW-0597">Phosphoprotein</keyword>
<evidence type="ECO:0000256" key="2">
    <source>
        <dbReference type="SAM" id="MobiDB-lite"/>
    </source>
</evidence>
<dbReference type="InterPro" id="IPR037751">
    <property type="entry name" value="Dok1/2/3_PTB"/>
</dbReference>
<name>A0A3Q3WS89_MOLML</name>
<dbReference type="Pfam" id="PF02174">
    <property type="entry name" value="IRS"/>
    <property type="match status" value="1"/>
</dbReference>
<evidence type="ECO:0000313" key="4">
    <source>
        <dbReference type="Ensembl" id="ENSMMOP00000018088.1"/>
    </source>
</evidence>
<dbReference type="PANTHER" id="PTHR21258">
    <property type="entry name" value="DOCKING PROTEIN RELATED"/>
    <property type="match status" value="1"/>
</dbReference>
<organism evidence="4 5">
    <name type="scientific">Mola mola</name>
    <name type="common">Ocean sunfish</name>
    <name type="synonym">Tetraodon mola</name>
    <dbReference type="NCBI Taxonomy" id="94237"/>
    <lineage>
        <taxon>Eukaryota</taxon>
        <taxon>Metazoa</taxon>
        <taxon>Chordata</taxon>
        <taxon>Craniata</taxon>
        <taxon>Vertebrata</taxon>
        <taxon>Euteleostomi</taxon>
        <taxon>Actinopterygii</taxon>
        <taxon>Neopterygii</taxon>
        <taxon>Teleostei</taxon>
        <taxon>Neoteleostei</taxon>
        <taxon>Acanthomorphata</taxon>
        <taxon>Eupercaria</taxon>
        <taxon>Tetraodontiformes</taxon>
        <taxon>Molidae</taxon>
        <taxon>Mola</taxon>
    </lineage>
</organism>
<dbReference type="SUPFAM" id="SSF50729">
    <property type="entry name" value="PH domain-like"/>
    <property type="match status" value="1"/>
</dbReference>
<reference evidence="4" key="1">
    <citation type="submission" date="2025-08" db="UniProtKB">
        <authorList>
            <consortium name="Ensembl"/>
        </authorList>
    </citation>
    <scope>IDENTIFICATION</scope>
</reference>
<evidence type="ECO:0000259" key="3">
    <source>
        <dbReference type="PROSITE" id="PS51064"/>
    </source>
</evidence>
<dbReference type="InterPro" id="IPR050996">
    <property type="entry name" value="Docking_Protein_DOK"/>
</dbReference>
<dbReference type="GO" id="GO:0007169">
    <property type="term" value="P:cell surface receptor protein tyrosine kinase signaling pathway"/>
    <property type="evidence" value="ECO:0007669"/>
    <property type="project" value="TreeGrafter"/>
</dbReference>
<proteinExistence type="predicted"/>
<dbReference type="Proteomes" id="UP000261620">
    <property type="component" value="Unplaced"/>
</dbReference>
<dbReference type="SMART" id="SM01244">
    <property type="entry name" value="IRS"/>
    <property type="match status" value="1"/>
</dbReference>
<dbReference type="STRING" id="94237.ENSMMOP00000018088"/>
<dbReference type="OMA" id="LEIQDMG"/>
<dbReference type="GO" id="GO:0043410">
    <property type="term" value="P:positive regulation of MAPK cascade"/>
    <property type="evidence" value="ECO:0007669"/>
    <property type="project" value="TreeGrafter"/>
</dbReference>
<dbReference type="GO" id="GO:0007265">
    <property type="term" value="P:Ras protein signal transduction"/>
    <property type="evidence" value="ECO:0007669"/>
    <property type="project" value="TreeGrafter"/>
</dbReference>
<dbReference type="SMART" id="SM00310">
    <property type="entry name" value="PTBI"/>
    <property type="match status" value="1"/>
</dbReference>
<reference evidence="4" key="2">
    <citation type="submission" date="2025-09" db="UniProtKB">
        <authorList>
            <consortium name="Ensembl"/>
        </authorList>
    </citation>
    <scope>IDENTIFICATION</scope>
</reference>
<feature type="domain" description="IRS-type PTB" evidence="3">
    <location>
        <begin position="82"/>
        <end position="186"/>
    </location>
</feature>
<protein>
    <recommendedName>
        <fullName evidence="3">IRS-type PTB domain-containing protein</fullName>
    </recommendedName>
</protein>
<accession>A0A3Q3WS89</accession>
<dbReference type="PANTHER" id="PTHR21258:SF46">
    <property type="entry name" value="DOCKING PROTEIN 1"/>
    <property type="match status" value="1"/>
</dbReference>
<evidence type="ECO:0000313" key="5">
    <source>
        <dbReference type="Proteomes" id="UP000261620"/>
    </source>
</evidence>
<dbReference type="PROSITE" id="PS51064">
    <property type="entry name" value="IRS_PTB"/>
    <property type="match status" value="1"/>
</dbReference>
<keyword evidence="5" id="KW-1185">Reference proteome</keyword>
<dbReference type="Ensembl" id="ENSMMOT00000018381.1">
    <property type="protein sequence ID" value="ENSMMOP00000018088.1"/>
    <property type="gene ID" value="ENSMMOG00000013714.1"/>
</dbReference>
<feature type="compositionally biased region" description="Low complexity" evidence="2">
    <location>
        <begin position="364"/>
        <end position="383"/>
    </location>
</feature>
<sequence>MSELLSAVRLPPNAEACPSDNMSAFCVETQDRTMVFAALKDDSVDWVNKLRTSTFQVRGGLISVSSPQPYMEENQIYATAEEVSEFWVVVQRTDAAARCGLQGSYWLQVGRAALLLREVQKKNIVREWPYELLRRYGKDKMALTIEAGRRCDSGPGSFTFETPQAEKIFSMIQGTIKQKTSIVGSNQNQEAEKFSNIQADSPLPKIPDMATLETTPRTQDRTQAPITLMPLPLIPSQDSRSRGPDGGRSEVIYAEPADCIQSVPKLQLSKALYVDPARVLPLHPPGSRQSPPTDVSDSYPCINRPDSVYSEVYDKIGKAQLKHPANEEPIYTEPMISKGQEVSHKKESKPDPFAHLYAQVHKATPSCSPTSSSDSAPTCSSKDSATDQAMDDVIYENLGII</sequence>
<dbReference type="CDD" id="cd01203">
    <property type="entry name" value="PTB_DOK1_DOK2_DOK3"/>
    <property type="match status" value="1"/>
</dbReference>
<evidence type="ECO:0000256" key="1">
    <source>
        <dbReference type="ARBA" id="ARBA00022553"/>
    </source>
</evidence>
<feature type="region of interest" description="Disordered" evidence="2">
    <location>
        <begin position="328"/>
        <end position="348"/>
    </location>
</feature>
<feature type="region of interest" description="Disordered" evidence="2">
    <location>
        <begin position="364"/>
        <end position="388"/>
    </location>
</feature>
<dbReference type="InterPro" id="IPR002404">
    <property type="entry name" value="IRS_PTB"/>
</dbReference>
<dbReference type="InterPro" id="IPR011993">
    <property type="entry name" value="PH-like_dom_sf"/>
</dbReference>